<dbReference type="AlphaFoldDB" id="A0A378KN26"/>
<reference evidence="2 3" key="1">
    <citation type="submission" date="2018-06" db="EMBL/GenBank/DDBJ databases">
        <authorList>
            <consortium name="Pathogen Informatics"/>
            <person name="Doyle S."/>
        </authorList>
    </citation>
    <scope>NUCLEOTIDE SEQUENCE [LARGE SCALE GENOMIC DNA]</scope>
    <source>
        <strain evidence="2 3">NCTC13292</strain>
    </source>
</reference>
<feature type="signal peptide" evidence="1">
    <location>
        <begin position="1"/>
        <end position="18"/>
    </location>
</feature>
<proteinExistence type="predicted"/>
<dbReference type="InterPro" id="IPR014110">
    <property type="entry name" value="TraF"/>
</dbReference>
<protein>
    <submittedName>
        <fullName evidence="2">F pilus assembly protein traF</fullName>
    </submittedName>
</protein>
<keyword evidence="3" id="KW-1185">Reference proteome</keyword>
<dbReference type="EMBL" id="UGOA01000003">
    <property type="protein sequence ID" value="STX84871.1"/>
    <property type="molecule type" value="Genomic_DNA"/>
</dbReference>
<dbReference type="InterPro" id="IPR039555">
    <property type="entry name" value="TraF/TrbB"/>
</dbReference>
<feature type="chain" id="PRO_5016846444" evidence="1">
    <location>
        <begin position="19"/>
        <end position="258"/>
    </location>
</feature>
<keyword evidence="1" id="KW-0732">Signal</keyword>
<dbReference type="Proteomes" id="UP000254677">
    <property type="component" value="Unassembled WGS sequence"/>
</dbReference>
<sequence>MPLILFLLLLLPMQPANAITQDNPRGFHWYSVEKPVQEPLTMKPKPAGLSPYEVLMARRRDTQNRLAKALLNPSFEATHDYMKAQQQYARNNQQFVRYWQQVLLAHPELDHSLLFPTDNSAIAIRNDETGRLLNKLLAQGAKEYGLILFYRGNQSISQKFVNILLPFVREHQFAMISVATDGQPIAGLPEPKVIPLETVQKTLPLQARYLPALFLVHLKTKSMSPLSYGFVSVTELKERFLDVATQFKRFSYEGLGDS</sequence>
<evidence type="ECO:0000313" key="3">
    <source>
        <dbReference type="Proteomes" id="UP000254677"/>
    </source>
</evidence>
<dbReference type="OrthoDB" id="5651797at2"/>
<evidence type="ECO:0000313" key="2">
    <source>
        <dbReference type="EMBL" id="STX84871.1"/>
    </source>
</evidence>
<organism evidence="2 3">
    <name type="scientific">Legionella donaldsonii</name>
    <dbReference type="NCBI Taxonomy" id="45060"/>
    <lineage>
        <taxon>Bacteria</taxon>
        <taxon>Pseudomonadati</taxon>
        <taxon>Pseudomonadota</taxon>
        <taxon>Gammaproteobacteria</taxon>
        <taxon>Legionellales</taxon>
        <taxon>Legionellaceae</taxon>
        <taxon>Legionella</taxon>
    </lineage>
</organism>
<dbReference type="Pfam" id="PF13728">
    <property type="entry name" value="TraF"/>
    <property type="match status" value="1"/>
</dbReference>
<name>A0A378KN26_9GAMM</name>
<dbReference type="NCBIfam" id="TIGR02739">
    <property type="entry name" value="TraF"/>
    <property type="match status" value="1"/>
</dbReference>
<dbReference type="RefSeq" id="WP_115222889.1">
    <property type="nucleotide sequence ID" value="NZ_UGOA01000003.1"/>
</dbReference>
<accession>A0A378KN26</accession>
<gene>
    <name evidence="2" type="ORF">NCTC13292_03223</name>
</gene>
<evidence type="ECO:0000256" key="1">
    <source>
        <dbReference type="SAM" id="SignalP"/>
    </source>
</evidence>